<organism evidence="2 3">
    <name type="scientific">Cinchona calisaya</name>
    <dbReference type="NCBI Taxonomy" id="153742"/>
    <lineage>
        <taxon>Eukaryota</taxon>
        <taxon>Viridiplantae</taxon>
        <taxon>Streptophyta</taxon>
        <taxon>Embryophyta</taxon>
        <taxon>Tracheophyta</taxon>
        <taxon>Spermatophyta</taxon>
        <taxon>Magnoliopsida</taxon>
        <taxon>eudicotyledons</taxon>
        <taxon>Gunneridae</taxon>
        <taxon>Pentapetalae</taxon>
        <taxon>asterids</taxon>
        <taxon>lamiids</taxon>
        <taxon>Gentianales</taxon>
        <taxon>Rubiaceae</taxon>
        <taxon>Cinchonoideae</taxon>
        <taxon>Cinchoneae</taxon>
        <taxon>Cinchona</taxon>
    </lineage>
</organism>
<proteinExistence type="predicted"/>
<feature type="region of interest" description="Disordered" evidence="1">
    <location>
        <begin position="1"/>
        <end position="27"/>
    </location>
</feature>
<dbReference type="EMBL" id="JBJUIK010000016">
    <property type="protein sequence ID" value="KAL3500343.1"/>
    <property type="molecule type" value="Genomic_DNA"/>
</dbReference>
<evidence type="ECO:0000256" key="1">
    <source>
        <dbReference type="SAM" id="MobiDB-lite"/>
    </source>
</evidence>
<feature type="compositionally biased region" description="Basic and acidic residues" evidence="1">
    <location>
        <begin position="1"/>
        <end position="22"/>
    </location>
</feature>
<evidence type="ECO:0000313" key="3">
    <source>
        <dbReference type="Proteomes" id="UP001630127"/>
    </source>
</evidence>
<comment type="caution">
    <text evidence="2">The sequence shown here is derived from an EMBL/GenBank/DDBJ whole genome shotgun (WGS) entry which is preliminary data.</text>
</comment>
<sequence length="134" mass="15784">MDDQRSNKHDTKTQKSMEDGRSKKVSIKGSVRSRLRVTLDEHWVSRQKLSYHNFTEINVDMADVYSCSKYEKYKSSGKRKKGIRYVNYLRRLPMLNGLSLMNRQPALKNALLHSCSPKKFSQGFHDFFGHRRIE</sequence>
<protein>
    <submittedName>
        <fullName evidence="2">Uncharacterized protein</fullName>
    </submittedName>
</protein>
<dbReference type="Proteomes" id="UP001630127">
    <property type="component" value="Unassembled WGS sequence"/>
</dbReference>
<gene>
    <name evidence="2" type="ORF">ACH5RR_039436</name>
</gene>
<reference evidence="2 3" key="1">
    <citation type="submission" date="2024-11" db="EMBL/GenBank/DDBJ databases">
        <title>A near-complete genome assembly of Cinchona calisaya.</title>
        <authorList>
            <person name="Lian D.C."/>
            <person name="Zhao X.W."/>
            <person name="Wei L."/>
        </authorList>
    </citation>
    <scope>NUCLEOTIDE SEQUENCE [LARGE SCALE GENOMIC DNA]</scope>
    <source>
        <tissue evidence="2">Nenye</tissue>
    </source>
</reference>
<evidence type="ECO:0000313" key="2">
    <source>
        <dbReference type="EMBL" id="KAL3500343.1"/>
    </source>
</evidence>
<accession>A0ABD2Y3U8</accession>
<name>A0ABD2Y3U8_9GENT</name>
<keyword evidence="3" id="KW-1185">Reference proteome</keyword>
<dbReference type="AlphaFoldDB" id="A0ABD2Y3U8"/>